<sequence length="42" mass="4353">MQADVGAPFVRGILLYNDAQGAQVVSFGERLLAVPLALLAAP</sequence>
<evidence type="ECO:0000313" key="1">
    <source>
        <dbReference type="EMBL" id="EGJ51852.1"/>
    </source>
</evidence>
<organism evidence="1 2">
    <name type="scientific">Desulfocurvibacter africanus subsp. africanus str. Walvis Bay</name>
    <dbReference type="NCBI Taxonomy" id="690850"/>
    <lineage>
        <taxon>Bacteria</taxon>
        <taxon>Pseudomonadati</taxon>
        <taxon>Thermodesulfobacteriota</taxon>
        <taxon>Desulfovibrionia</taxon>
        <taxon>Desulfovibrionales</taxon>
        <taxon>Desulfovibrionaceae</taxon>
        <taxon>Desulfocurvibacter</taxon>
    </lineage>
</organism>
<dbReference type="STRING" id="690850.Desaf_3572"/>
<gene>
    <name evidence="1" type="ORF">Desaf_3572</name>
</gene>
<dbReference type="EMBL" id="CP003221">
    <property type="protein sequence ID" value="EGJ51852.1"/>
    <property type="molecule type" value="Genomic_DNA"/>
</dbReference>
<name>F3YY76_DESAF</name>
<dbReference type="KEGG" id="daf:Desaf_3572"/>
<keyword evidence="2" id="KW-1185">Reference proteome</keyword>
<dbReference type="AlphaFoldDB" id="F3YY76"/>
<protein>
    <submittedName>
        <fullName evidence="1">Uncharacterized protein</fullName>
    </submittedName>
</protein>
<evidence type="ECO:0000313" key="2">
    <source>
        <dbReference type="Proteomes" id="UP000007844"/>
    </source>
</evidence>
<reference evidence="1 2" key="1">
    <citation type="journal article" date="2011" name="J. Bacteriol.">
        <title>Genome sequence of the mercury-methylating and pleomorphic Desulfovibrio africanus Strain Walvis Bay.</title>
        <authorList>
            <person name="Brown S.D."/>
            <person name="Wall J.D."/>
            <person name="Kucken A.M."/>
            <person name="Gilmour C.C."/>
            <person name="Podar M."/>
            <person name="Brandt C.C."/>
            <person name="Teshima H."/>
            <person name="Detter J.C."/>
            <person name="Han C.S."/>
            <person name="Land M.L."/>
            <person name="Lucas S."/>
            <person name="Han J."/>
            <person name="Pennacchio L."/>
            <person name="Nolan M."/>
            <person name="Pitluck S."/>
            <person name="Woyke T."/>
            <person name="Goodwin L."/>
            <person name="Palumbo A.V."/>
            <person name="Elias D.A."/>
        </authorList>
    </citation>
    <scope>NUCLEOTIDE SEQUENCE [LARGE SCALE GENOMIC DNA]</scope>
    <source>
        <strain evidence="1 2">Walvis Bay</strain>
    </source>
</reference>
<dbReference type="HOGENOM" id="CLU_3250407_0_0_7"/>
<accession>F3YY76</accession>
<dbReference type="RefSeq" id="WP_014261466.1">
    <property type="nucleotide sequence ID" value="NC_016629.1"/>
</dbReference>
<proteinExistence type="predicted"/>
<dbReference type="Proteomes" id="UP000007844">
    <property type="component" value="Chromosome"/>
</dbReference>